<evidence type="ECO:0000259" key="2">
    <source>
        <dbReference type="Pfam" id="PF04715"/>
    </source>
</evidence>
<dbReference type="AlphaFoldDB" id="A0A0G0NJL4"/>
<dbReference type="Pfam" id="PF04715">
    <property type="entry name" value="Anth_synt_I_N"/>
    <property type="match status" value="1"/>
</dbReference>
<reference evidence="3 4" key="1">
    <citation type="journal article" date="2015" name="Nature">
        <title>rRNA introns, odd ribosomes, and small enigmatic genomes across a large radiation of phyla.</title>
        <authorList>
            <person name="Brown C.T."/>
            <person name="Hug L.A."/>
            <person name="Thomas B.C."/>
            <person name="Sharon I."/>
            <person name="Castelle C.J."/>
            <person name="Singh A."/>
            <person name="Wilkins M.J."/>
            <person name="Williams K.H."/>
            <person name="Banfield J.F."/>
        </authorList>
    </citation>
    <scope>NUCLEOTIDE SEQUENCE [LARGE SCALE GENOMIC DNA]</scope>
</reference>
<dbReference type="PATRIC" id="fig|1618432.3.peg.583"/>
<evidence type="ECO:0000313" key="3">
    <source>
        <dbReference type="EMBL" id="KKQ77286.1"/>
    </source>
</evidence>
<proteinExistence type="predicted"/>
<dbReference type="InterPro" id="IPR005801">
    <property type="entry name" value="ADC_synthase"/>
</dbReference>
<dbReference type="InterPro" id="IPR015890">
    <property type="entry name" value="Chorismate_C"/>
</dbReference>
<evidence type="ECO:0000259" key="1">
    <source>
        <dbReference type="Pfam" id="PF00425"/>
    </source>
</evidence>
<dbReference type="GO" id="GO:0000162">
    <property type="term" value="P:L-tryptophan biosynthetic process"/>
    <property type="evidence" value="ECO:0007669"/>
    <property type="project" value="TreeGrafter"/>
</dbReference>
<dbReference type="Proteomes" id="UP000034324">
    <property type="component" value="Unassembled WGS sequence"/>
</dbReference>
<dbReference type="EMBL" id="LBVC01000043">
    <property type="protein sequence ID" value="KKQ77286.1"/>
    <property type="molecule type" value="Genomic_DNA"/>
</dbReference>
<sequence length="444" mass="50550">MIKIPQKPVYIKFAQDIDFFKLFQKIEQQFSTCFIFESLGEEGKFSRYSIIGFDPEYIISARGNNLIINKKNYSVDNPYLELRKIMPQNIISKNYAGGLVGYLSYDAVNYFEPSLNVKVHDLFDQFMFGAYTDGVIFDKLTNELFYFYYSKDRSKILKKILKSKIKNTPIRVKYLGDELTKKEHAGNVEKVKVQIRAGNTFQCQVGFKTEYEISGNPLKIYENLRKVNPSPFMYYLKFGGKKIIGASPELLFSLRDKEMITRPLAGTIQRGKNELEDQKLARALLSDPKERAEHNMLVDLHRNDLGRSAQFGTVRVKDLMSVKKFKFVQHISSEITGIIKPDEDMFSALSYNFPAGTVSGAPKIESIRIIDNLERTARGPYGGAVGHFGFDGDCTFAIAIRSLFIAGSYGYSQTSGGIVYDSVPKKEYDEIQRKLAAMRKVLAI</sequence>
<evidence type="ECO:0000313" key="4">
    <source>
        <dbReference type="Proteomes" id="UP000034324"/>
    </source>
</evidence>
<feature type="domain" description="Anthranilate synthase component I N-terminal" evidence="2">
    <location>
        <begin position="17"/>
        <end position="145"/>
    </location>
</feature>
<organism evidence="3 4">
    <name type="scientific">Candidatus Daviesbacteria bacterium GW2011_GWF2_38_6</name>
    <dbReference type="NCBI Taxonomy" id="1618432"/>
    <lineage>
        <taxon>Bacteria</taxon>
        <taxon>Candidatus Daviesiibacteriota</taxon>
    </lineage>
</organism>
<comment type="caution">
    <text evidence="3">The sequence shown here is derived from an EMBL/GenBank/DDBJ whole genome shotgun (WGS) entry which is preliminary data.</text>
</comment>
<dbReference type="PANTHER" id="PTHR11236">
    <property type="entry name" value="AMINOBENZOATE/ANTHRANILATE SYNTHASE"/>
    <property type="match status" value="1"/>
</dbReference>
<dbReference type="SUPFAM" id="SSF56322">
    <property type="entry name" value="ADC synthase"/>
    <property type="match status" value="1"/>
</dbReference>
<dbReference type="PANTHER" id="PTHR11236:SF9">
    <property type="entry name" value="ANTHRANILATE SYNTHASE COMPONENT 1"/>
    <property type="match status" value="1"/>
</dbReference>
<dbReference type="Gene3D" id="3.60.120.10">
    <property type="entry name" value="Anthranilate synthase"/>
    <property type="match status" value="1"/>
</dbReference>
<name>A0A0G0NJL4_9BACT</name>
<dbReference type="InterPro" id="IPR006805">
    <property type="entry name" value="Anth_synth_I_N"/>
</dbReference>
<protein>
    <submittedName>
        <fullName evidence="3">Anthranilate/para-aminobenzoate synthase component 1</fullName>
    </submittedName>
</protein>
<dbReference type="Pfam" id="PF00425">
    <property type="entry name" value="Chorismate_bind"/>
    <property type="match status" value="1"/>
</dbReference>
<gene>
    <name evidence="3" type="ORF">US99_C0043G0007</name>
</gene>
<feature type="domain" description="Chorismate-utilising enzyme C-terminal" evidence="1">
    <location>
        <begin position="181"/>
        <end position="434"/>
    </location>
</feature>
<dbReference type="PRINTS" id="PR00095">
    <property type="entry name" value="ANTSNTHASEI"/>
</dbReference>
<accession>A0A0G0NJL4</accession>
<dbReference type="InterPro" id="IPR019999">
    <property type="entry name" value="Anth_synth_I-like"/>
</dbReference>